<feature type="compositionally biased region" description="Basic and acidic residues" evidence="1">
    <location>
        <begin position="71"/>
        <end position="81"/>
    </location>
</feature>
<accession>A0ABR0A3Q4</accession>
<sequence>MSDSPSSATAEKTSIPENEETAIPVTAETSTPVTEVNSTPVTGETAITKTEENSISVVEETPLPVPDETATPEREETSIPKTEQDVIPTTEMDNDESKEPELVPDPEDPAFNELRQLLDDFHVWKTITEMANATHGVIVFFVQLWALLISTMNVDIDPTGLLVGIYLVMLAALVKFEKVRSIDIARCLTFFAIILGVTLIILHSWSVYFCRNLCCYPIGTSAETLDISTGASCRWLTQRLNIDSLMVACGVGIVIFNGVLLYVFSFKTTTK</sequence>
<dbReference type="Proteomes" id="UP001234178">
    <property type="component" value="Unassembled WGS sequence"/>
</dbReference>
<protein>
    <submittedName>
        <fullName evidence="3">Uncharacterized protein</fullName>
    </submittedName>
</protein>
<proteinExistence type="predicted"/>
<dbReference type="EMBL" id="JAOYFB010000036">
    <property type="protein sequence ID" value="KAK4019771.1"/>
    <property type="molecule type" value="Genomic_DNA"/>
</dbReference>
<organism evidence="3 4">
    <name type="scientific">Daphnia magna</name>
    <dbReference type="NCBI Taxonomy" id="35525"/>
    <lineage>
        <taxon>Eukaryota</taxon>
        <taxon>Metazoa</taxon>
        <taxon>Ecdysozoa</taxon>
        <taxon>Arthropoda</taxon>
        <taxon>Crustacea</taxon>
        <taxon>Branchiopoda</taxon>
        <taxon>Diplostraca</taxon>
        <taxon>Cladocera</taxon>
        <taxon>Anomopoda</taxon>
        <taxon>Daphniidae</taxon>
        <taxon>Daphnia</taxon>
    </lineage>
</organism>
<comment type="caution">
    <text evidence="3">The sequence shown here is derived from an EMBL/GenBank/DDBJ whole genome shotgun (WGS) entry which is preliminary data.</text>
</comment>
<keyword evidence="4" id="KW-1185">Reference proteome</keyword>
<reference evidence="3 4" key="1">
    <citation type="journal article" date="2023" name="Nucleic Acids Res.">
        <title>The hologenome of Daphnia magna reveals possible DNA methylation and microbiome-mediated evolution of the host genome.</title>
        <authorList>
            <person name="Chaturvedi A."/>
            <person name="Li X."/>
            <person name="Dhandapani V."/>
            <person name="Marshall H."/>
            <person name="Kissane S."/>
            <person name="Cuenca-Cambronero M."/>
            <person name="Asole G."/>
            <person name="Calvet F."/>
            <person name="Ruiz-Romero M."/>
            <person name="Marangio P."/>
            <person name="Guigo R."/>
            <person name="Rago D."/>
            <person name="Mirbahai L."/>
            <person name="Eastwood N."/>
            <person name="Colbourne J.K."/>
            <person name="Zhou J."/>
            <person name="Mallon E."/>
            <person name="Orsini L."/>
        </authorList>
    </citation>
    <scope>NUCLEOTIDE SEQUENCE [LARGE SCALE GENOMIC DNA]</scope>
    <source>
        <strain evidence="3">LRV0_1</strain>
    </source>
</reference>
<evidence type="ECO:0000256" key="2">
    <source>
        <dbReference type="SAM" id="Phobius"/>
    </source>
</evidence>
<feature type="compositionally biased region" description="Polar residues" evidence="1">
    <location>
        <begin position="27"/>
        <end position="56"/>
    </location>
</feature>
<feature type="region of interest" description="Disordered" evidence="1">
    <location>
        <begin position="1"/>
        <end position="81"/>
    </location>
</feature>
<name>A0ABR0A3Q4_9CRUS</name>
<evidence type="ECO:0000313" key="3">
    <source>
        <dbReference type="EMBL" id="KAK4019771.1"/>
    </source>
</evidence>
<feature type="compositionally biased region" description="Polar residues" evidence="1">
    <location>
        <begin position="1"/>
        <end position="16"/>
    </location>
</feature>
<keyword evidence="2" id="KW-1133">Transmembrane helix</keyword>
<evidence type="ECO:0000256" key="1">
    <source>
        <dbReference type="SAM" id="MobiDB-lite"/>
    </source>
</evidence>
<feature type="transmembrane region" description="Helical" evidence="2">
    <location>
        <begin position="158"/>
        <end position="176"/>
    </location>
</feature>
<feature type="transmembrane region" description="Helical" evidence="2">
    <location>
        <begin position="245"/>
        <end position="264"/>
    </location>
</feature>
<gene>
    <name evidence="3" type="ORF">OUZ56_001778</name>
</gene>
<keyword evidence="2" id="KW-0812">Transmembrane</keyword>
<feature type="transmembrane region" description="Helical" evidence="2">
    <location>
        <begin position="133"/>
        <end position="152"/>
    </location>
</feature>
<evidence type="ECO:0000313" key="4">
    <source>
        <dbReference type="Proteomes" id="UP001234178"/>
    </source>
</evidence>
<keyword evidence="2" id="KW-0472">Membrane</keyword>
<feature type="transmembrane region" description="Helical" evidence="2">
    <location>
        <begin position="188"/>
        <end position="208"/>
    </location>
</feature>